<evidence type="ECO:0000313" key="1">
    <source>
        <dbReference type="EMBL" id="AZZ65438.1"/>
    </source>
</evidence>
<accession>A0A3T0TTQ9</accession>
<dbReference type="AlphaFoldDB" id="A0A3T0TTQ9"/>
<organism evidence="1 2">
    <name type="scientific">Metamycoplasma phocicerebrale</name>
    <dbReference type="NCBI Taxonomy" id="142649"/>
    <lineage>
        <taxon>Bacteria</taxon>
        <taxon>Bacillati</taxon>
        <taxon>Mycoplasmatota</taxon>
        <taxon>Mycoplasmoidales</taxon>
        <taxon>Metamycoplasmataceae</taxon>
        <taxon>Metamycoplasma</taxon>
    </lineage>
</organism>
<dbReference type="KEGG" id="mphc:DMC14_001380"/>
<dbReference type="EMBL" id="CP033058">
    <property type="protein sequence ID" value="AZZ65438.1"/>
    <property type="molecule type" value="Genomic_DNA"/>
</dbReference>
<evidence type="ECO:0000313" key="2">
    <source>
        <dbReference type="Proteomes" id="UP000256585"/>
    </source>
</evidence>
<reference evidence="1" key="1">
    <citation type="submission" date="2019-03" db="EMBL/GenBank/DDBJ databases">
        <title>Draft Sequence and Annotation of the Mycoplasma phocicerebrale Strain 1049T Genome.</title>
        <authorList>
            <person name="Frasca S.Jr."/>
            <person name="Kutish G.F."/>
            <person name="Castellanos Gell J."/>
            <person name="Michaels D.L."/>
            <person name="Brown D.R."/>
        </authorList>
    </citation>
    <scope>NUCLEOTIDE SEQUENCE</scope>
    <source>
        <strain evidence="1">1049</strain>
    </source>
</reference>
<dbReference type="RefSeq" id="WP_116171732.1">
    <property type="nucleotide sequence ID" value="NZ_CP033058.2"/>
</dbReference>
<proteinExistence type="predicted"/>
<gene>
    <name evidence="1" type="ORF">DMC14_001380</name>
</gene>
<sequence>MKWGLGYEYYKEENNSEYYFEGEESKKIPITIEIYKLENYIGYTIELKINNTYQTIDITEIK</sequence>
<keyword evidence="2" id="KW-1185">Reference proteome</keyword>
<name>A0A3T0TTQ9_9BACT</name>
<protein>
    <submittedName>
        <fullName evidence="1">Uncharacterized protein</fullName>
    </submittedName>
</protein>
<dbReference type="Proteomes" id="UP000256585">
    <property type="component" value="Chromosome"/>
</dbReference>